<organism evidence="5 6">
    <name type="scientific">Ruthenibacterium lactatiformans</name>
    <dbReference type="NCBI Taxonomy" id="1550024"/>
    <lineage>
        <taxon>Bacteria</taxon>
        <taxon>Bacillati</taxon>
        <taxon>Bacillota</taxon>
        <taxon>Clostridia</taxon>
        <taxon>Eubacteriales</taxon>
        <taxon>Oscillospiraceae</taxon>
        <taxon>Ruthenibacterium</taxon>
    </lineage>
</organism>
<dbReference type="InterPro" id="IPR052021">
    <property type="entry name" value="Type-I_RS_S_subunit"/>
</dbReference>
<proteinExistence type="inferred from homology"/>
<dbReference type="InterPro" id="IPR000055">
    <property type="entry name" value="Restrct_endonuc_typeI_TRD"/>
</dbReference>
<comment type="similarity">
    <text evidence="1">Belongs to the type-I restriction system S methylase family.</text>
</comment>
<accession>A0A0D8IX80</accession>
<dbReference type="GO" id="GO:0003677">
    <property type="term" value="F:DNA binding"/>
    <property type="evidence" value="ECO:0007669"/>
    <property type="project" value="UniProtKB-KW"/>
</dbReference>
<dbReference type="GO" id="GO:0004519">
    <property type="term" value="F:endonuclease activity"/>
    <property type="evidence" value="ECO:0007669"/>
    <property type="project" value="UniProtKB-KW"/>
</dbReference>
<dbReference type="GeneID" id="42857697"/>
<dbReference type="EMBL" id="JXXK01000023">
    <property type="protein sequence ID" value="KJF39109.1"/>
    <property type="molecule type" value="Genomic_DNA"/>
</dbReference>
<feature type="domain" description="Type I restriction modification DNA specificity" evidence="4">
    <location>
        <begin position="3"/>
        <end position="184"/>
    </location>
</feature>
<sequence length="186" mass="20868">MTSEWHEVPLRELVGYISKGIAPSYAEEASETTIRVLNQKCNRNFRISYGDSRLHDTLKKKVPPERYVKPDDILINSTGAGTAGRIAQIEDVPSATTIDGHMILIRSNGKVTQKFLGYALKAHQWEVLQLDEGSTGQTELNRDRLLDEIMINYPVSFDEQNAIVGTLESIDRKLIVNKEINDNLAA</sequence>
<evidence type="ECO:0000313" key="6">
    <source>
        <dbReference type="Proteomes" id="UP000032483"/>
    </source>
</evidence>
<protein>
    <submittedName>
        <fullName evidence="5">Restriction endonuclease</fullName>
    </submittedName>
</protein>
<evidence type="ECO:0000256" key="2">
    <source>
        <dbReference type="ARBA" id="ARBA00022747"/>
    </source>
</evidence>
<dbReference type="AlphaFoldDB" id="A0A0D8IX80"/>
<dbReference type="Gene3D" id="3.90.220.20">
    <property type="entry name" value="DNA methylase specificity domains"/>
    <property type="match status" value="1"/>
</dbReference>
<evidence type="ECO:0000256" key="3">
    <source>
        <dbReference type="ARBA" id="ARBA00023125"/>
    </source>
</evidence>
<reference evidence="5" key="1">
    <citation type="submission" date="2015-02" db="EMBL/GenBank/DDBJ databases">
        <title>A novel member of the family Ruminococcaceae isolated from human feces.</title>
        <authorList>
            <person name="Shkoporov A.N."/>
            <person name="Chaplin A.V."/>
            <person name="Motuzova O.V."/>
            <person name="Kafarskaia L.I."/>
            <person name="Khokhlova E.V."/>
            <person name="Efimov B.A."/>
        </authorList>
    </citation>
    <scope>NUCLEOTIDE SEQUENCE [LARGE SCALE GENOMIC DNA]</scope>
    <source>
        <strain evidence="5">585-1</strain>
    </source>
</reference>
<dbReference type="RefSeq" id="WP_050005979.1">
    <property type="nucleotide sequence ID" value="NZ_JXXK01000023.1"/>
</dbReference>
<dbReference type="Pfam" id="PF01420">
    <property type="entry name" value="Methylase_S"/>
    <property type="match status" value="1"/>
</dbReference>
<keyword evidence="6" id="KW-1185">Reference proteome</keyword>
<dbReference type="PANTHER" id="PTHR30408:SF12">
    <property type="entry name" value="TYPE I RESTRICTION ENZYME MJAVIII SPECIFICITY SUBUNIT"/>
    <property type="match status" value="1"/>
</dbReference>
<keyword evidence="5" id="KW-0255">Endonuclease</keyword>
<evidence type="ECO:0000313" key="5">
    <source>
        <dbReference type="EMBL" id="KJF39109.1"/>
    </source>
</evidence>
<dbReference type="Proteomes" id="UP000032483">
    <property type="component" value="Unassembled WGS sequence"/>
</dbReference>
<name>A0A0D8IX80_9FIRM</name>
<gene>
    <name evidence="5" type="ORF">TQ39_14090</name>
</gene>
<keyword evidence="3" id="KW-0238">DNA-binding</keyword>
<keyword evidence="5" id="KW-0540">Nuclease</keyword>
<keyword evidence="5" id="KW-0378">Hydrolase</keyword>
<dbReference type="GO" id="GO:0009307">
    <property type="term" value="P:DNA restriction-modification system"/>
    <property type="evidence" value="ECO:0007669"/>
    <property type="project" value="UniProtKB-KW"/>
</dbReference>
<dbReference type="InterPro" id="IPR044946">
    <property type="entry name" value="Restrct_endonuc_typeI_TRD_sf"/>
</dbReference>
<dbReference type="SUPFAM" id="SSF116734">
    <property type="entry name" value="DNA methylase specificity domain"/>
    <property type="match status" value="1"/>
</dbReference>
<keyword evidence="2" id="KW-0680">Restriction system</keyword>
<dbReference type="PATRIC" id="fig|1550024.3.peg.3211"/>
<dbReference type="PANTHER" id="PTHR30408">
    <property type="entry name" value="TYPE-1 RESTRICTION ENZYME ECOKI SPECIFICITY PROTEIN"/>
    <property type="match status" value="1"/>
</dbReference>
<evidence type="ECO:0000256" key="1">
    <source>
        <dbReference type="ARBA" id="ARBA00010923"/>
    </source>
</evidence>
<comment type="caution">
    <text evidence="5">The sequence shown here is derived from an EMBL/GenBank/DDBJ whole genome shotgun (WGS) entry which is preliminary data.</text>
</comment>
<evidence type="ECO:0000259" key="4">
    <source>
        <dbReference type="Pfam" id="PF01420"/>
    </source>
</evidence>